<accession>A0AAD7CFD9</accession>
<protein>
    <submittedName>
        <fullName evidence="3">Uncharacterized protein</fullName>
    </submittedName>
</protein>
<gene>
    <name evidence="3" type="ORF">FB45DRAFT_892572</name>
</gene>
<comment type="caution">
    <text evidence="3">The sequence shown here is derived from an EMBL/GenBank/DDBJ whole genome shotgun (WGS) entry which is preliminary data.</text>
</comment>
<keyword evidence="2" id="KW-1133">Transmembrane helix</keyword>
<organism evidence="3 4">
    <name type="scientific">Roridomyces roridus</name>
    <dbReference type="NCBI Taxonomy" id="1738132"/>
    <lineage>
        <taxon>Eukaryota</taxon>
        <taxon>Fungi</taxon>
        <taxon>Dikarya</taxon>
        <taxon>Basidiomycota</taxon>
        <taxon>Agaricomycotina</taxon>
        <taxon>Agaricomycetes</taxon>
        <taxon>Agaricomycetidae</taxon>
        <taxon>Agaricales</taxon>
        <taxon>Marasmiineae</taxon>
        <taxon>Mycenaceae</taxon>
        <taxon>Roridomyces</taxon>
    </lineage>
</organism>
<feature type="compositionally biased region" description="Low complexity" evidence="1">
    <location>
        <begin position="128"/>
        <end position="137"/>
    </location>
</feature>
<dbReference type="Proteomes" id="UP001221142">
    <property type="component" value="Unassembled WGS sequence"/>
</dbReference>
<feature type="region of interest" description="Disordered" evidence="1">
    <location>
        <begin position="76"/>
        <end position="161"/>
    </location>
</feature>
<evidence type="ECO:0000256" key="1">
    <source>
        <dbReference type="SAM" id="MobiDB-lite"/>
    </source>
</evidence>
<evidence type="ECO:0000313" key="4">
    <source>
        <dbReference type="Proteomes" id="UP001221142"/>
    </source>
</evidence>
<reference evidence="3" key="1">
    <citation type="submission" date="2023-03" db="EMBL/GenBank/DDBJ databases">
        <title>Massive genome expansion in bonnet fungi (Mycena s.s.) driven by repeated elements and novel gene families across ecological guilds.</title>
        <authorList>
            <consortium name="Lawrence Berkeley National Laboratory"/>
            <person name="Harder C.B."/>
            <person name="Miyauchi S."/>
            <person name="Viragh M."/>
            <person name="Kuo A."/>
            <person name="Thoen E."/>
            <person name="Andreopoulos B."/>
            <person name="Lu D."/>
            <person name="Skrede I."/>
            <person name="Drula E."/>
            <person name="Henrissat B."/>
            <person name="Morin E."/>
            <person name="Kohler A."/>
            <person name="Barry K."/>
            <person name="LaButti K."/>
            <person name="Morin E."/>
            <person name="Salamov A."/>
            <person name="Lipzen A."/>
            <person name="Mereny Z."/>
            <person name="Hegedus B."/>
            <person name="Baldrian P."/>
            <person name="Stursova M."/>
            <person name="Weitz H."/>
            <person name="Taylor A."/>
            <person name="Grigoriev I.V."/>
            <person name="Nagy L.G."/>
            <person name="Martin F."/>
            <person name="Kauserud H."/>
        </authorList>
    </citation>
    <scope>NUCLEOTIDE SEQUENCE</scope>
    <source>
        <strain evidence="3">9284</strain>
    </source>
</reference>
<evidence type="ECO:0000313" key="3">
    <source>
        <dbReference type="EMBL" id="KAJ7647157.1"/>
    </source>
</evidence>
<keyword evidence="2" id="KW-0812">Transmembrane</keyword>
<keyword evidence="2" id="KW-0472">Membrane</keyword>
<dbReference type="AlphaFoldDB" id="A0AAD7CFD9"/>
<feature type="transmembrane region" description="Helical" evidence="2">
    <location>
        <begin position="46"/>
        <end position="64"/>
    </location>
</feature>
<sequence>MASRVRQAFTTTARTVRSRANVHPPRRFMSTDAGAHHEPFKPSSDMPWIIGAAALTVPALGYLLKDTMAIKARIAEGHHAHAHDSHDSHAPAHAEEEHAAPTTVLKDSEGTEADVSSAVAEATAADVPKAAPTAEESAPADDAAEPPKDEKEPEAEEEKKE</sequence>
<name>A0AAD7CFD9_9AGAR</name>
<proteinExistence type="predicted"/>
<keyword evidence="4" id="KW-1185">Reference proteome</keyword>
<evidence type="ECO:0000256" key="2">
    <source>
        <dbReference type="SAM" id="Phobius"/>
    </source>
</evidence>
<feature type="compositionally biased region" description="Basic and acidic residues" evidence="1">
    <location>
        <begin position="76"/>
        <end position="99"/>
    </location>
</feature>
<dbReference type="EMBL" id="JARKIF010000002">
    <property type="protein sequence ID" value="KAJ7647157.1"/>
    <property type="molecule type" value="Genomic_DNA"/>
</dbReference>
<feature type="compositionally biased region" description="Basic and acidic residues" evidence="1">
    <location>
        <begin position="145"/>
        <end position="161"/>
    </location>
</feature>